<dbReference type="Proteomes" id="UP000299102">
    <property type="component" value="Unassembled WGS sequence"/>
</dbReference>
<dbReference type="EMBL" id="BGZK01000596">
    <property type="protein sequence ID" value="GBP52124.1"/>
    <property type="molecule type" value="Genomic_DNA"/>
</dbReference>
<evidence type="ECO:0000313" key="1">
    <source>
        <dbReference type="EMBL" id="GBP52124.1"/>
    </source>
</evidence>
<keyword evidence="2" id="KW-1185">Reference proteome</keyword>
<reference evidence="1 2" key="1">
    <citation type="journal article" date="2019" name="Commun. Biol.">
        <title>The bagworm genome reveals a unique fibroin gene that provides high tensile strength.</title>
        <authorList>
            <person name="Kono N."/>
            <person name="Nakamura H."/>
            <person name="Ohtoshi R."/>
            <person name="Tomita M."/>
            <person name="Numata K."/>
            <person name="Arakawa K."/>
        </authorList>
    </citation>
    <scope>NUCLEOTIDE SEQUENCE [LARGE SCALE GENOMIC DNA]</scope>
</reference>
<comment type="caution">
    <text evidence="1">The sequence shown here is derived from an EMBL/GenBank/DDBJ whole genome shotgun (WGS) entry which is preliminary data.</text>
</comment>
<dbReference type="AlphaFoldDB" id="A0A4C1WPV1"/>
<accession>A0A4C1WPV1</accession>
<gene>
    <name evidence="1" type="ORF">EVAR_21254_1</name>
</gene>
<organism evidence="1 2">
    <name type="scientific">Eumeta variegata</name>
    <name type="common">Bagworm moth</name>
    <name type="synonym">Eumeta japonica</name>
    <dbReference type="NCBI Taxonomy" id="151549"/>
    <lineage>
        <taxon>Eukaryota</taxon>
        <taxon>Metazoa</taxon>
        <taxon>Ecdysozoa</taxon>
        <taxon>Arthropoda</taxon>
        <taxon>Hexapoda</taxon>
        <taxon>Insecta</taxon>
        <taxon>Pterygota</taxon>
        <taxon>Neoptera</taxon>
        <taxon>Endopterygota</taxon>
        <taxon>Lepidoptera</taxon>
        <taxon>Glossata</taxon>
        <taxon>Ditrysia</taxon>
        <taxon>Tineoidea</taxon>
        <taxon>Psychidae</taxon>
        <taxon>Oiketicinae</taxon>
        <taxon>Eumeta</taxon>
    </lineage>
</organism>
<protein>
    <submittedName>
        <fullName evidence="1">Uncharacterized protein</fullName>
    </submittedName>
</protein>
<proteinExistence type="predicted"/>
<evidence type="ECO:0000313" key="2">
    <source>
        <dbReference type="Proteomes" id="UP000299102"/>
    </source>
</evidence>
<sequence>MAPSRNKDGSDRYPSLNSDPGPAFHSHCDPAPDLTLFPFSSSIPVSNFNSTSYLVCNFNSAPDYSTDLDENVANAKSIKLKFGLYYSVTVQLSMRESIFRILEAKYEGEGKFFRKPFVPAYNMYVATKFRINRINLST</sequence>
<name>A0A4C1WPV1_EUMVA</name>